<organism evidence="16 17">
    <name type="scientific">Batrachochytrium dendrobatidis (strain JEL423)</name>
    <dbReference type="NCBI Taxonomy" id="403673"/>
    <lineage>
        <taxon>Eukaryota</taxon>
        <taxon>Fungi</taxon>
        <taxon>Fungi incertae sedis</taxon>
        <taxon>Chytridiomycota</taxon>
        <taxon>Chytridiomycota incertae sedis</taxon>
        <taxon>Chytridiomycetes</taxon>
        <taxon>Rhizophydiales</taxon>
        <taxon>Rhizophydiales incertae sedis</taxon>
        <taxon>Batrachochytrium</taxon>
    </lineage>
</organism>
<keyword evidence="5 13" id="KW-0479">Metal-binding</keyword>
<feature type="active site" evidence="12">
    <location>
        <position position="1690"/>
    </location>
</feature>
<dbReference type="PROSITE" id="PS00723">
    <property type="entry name" value="POLYPRENYL_SYNTHASE_1"/>
    <property type="match status" value="1"/>
</dbReference>
<feature type="compositionally biased region" description="Polar residues" evidence="14">
    <location>
        <begin position="1990"/>
        <end position="1999"/>
    </location>
</feature>
<feature type="region of interest" description="Disordered" evidence="14">
    <location>
        <begin position="976"/>
        <end position="1013"/>
    </location>
</feature>
<dbReference type="PROSITE" id="PS00444">
    <property type="entry name" value="POLYPRENYL_SYNTHASE_2"/>
    <property type="match status" value="1"/>
</dbReference>
<evidence type="ECO:0000256" key="6">
    <source>
        <dbReference type="ARBA" id="ARBA00022729"/>
    </source>
</evidence>
<evidence type="ECO:0000256" key="13">
    <source>
        <dbReference type="PIRSR" id="PIRSR601842-2"/>
    </source>
</evidence>
<proteinExistence type="inferred from homology"/>
<dbReference type="EMBL" id="DS022313">
    <property type="protein sequence ID" value="OAJ44648.1"/>
    <property type="molecule type" value="Genomic_DNA"/>
</dbReference>
<dbReference type="Gene3D" id="1.10.600.10">
    <property type="entry name" value="Farnesyl Diphosphate Synthase"/>
    <property type="match status" value="1"/>
</dbReference>
<dbReference type="GO" id="GO:0004659">
    <property type="term" value="F:prenyltransferase activity"/>
    <property type="evidence" value="ECO:0007669"/>
    <property type="project" value="InterPro"/>
</dbReference>
<feature type="compositionally biased region" description="Pro residues" evidence="14">
    <location>
        <begin position="2000"/>
        <end position="2009"/>
    </location>
</feature>
<feature type="region of interest" description="Disordered" evidence="14">
    <location>
        <begin position="1953"/>
        <end position="2009"/>
    </location>
</feature>
<keyword evidence="11" id="KW-0865">Zymogen</keyword>
<feature type="region of interest" description="Disordered" evidence="14">
    <location>
        <begin position="821"/>
        <end position="867"/>
    </location>
</feature>
<dbReference type="InterPro" id="IPR008949">
    <property type="entry name" value="Isoprenoid_synthase_dom_sf"/>
</dbReference>
<dbReference type="Gene3D" id="3.10.170.10">
    <property type="match status" value="1"/>
</dbReference>
<keyword evidence="10" id="KW-0482">Metalloprotease</keyword>
<feature type="binding site" evidence="13">
    <location>
        <position position="1693"/>
    </location>
    <ligand>
        <name>Zn(2+)</name>
        <dbReference type="ChEBI" id="CHEBI:29105"/>
        <note>catalytic</note>
    </ligand>
</feature>
<keyword evidence="6" id="KW-0732">Signal</keyword>
<dbReference type="SFLD" id="SFLDS00005">
    <property type="entry name" value="Isoprenoid_Synthase_Type_I"/>
    <property type="match status" value="1"/>
</dbReference>
<keyword evidence="3" id="KW-0964">Secreted</keyword>
<evidence type="ECO:0000256" key="1">
    <source>
        <dbReference type="ARBA" id="ARBA00004613"/>
    </source>
</evidence>
<feature type="compositionally biased region" description="Polar residues" evidence="14">
    <location>
        <begin position="987"/>
        <end position="1009"/>
    </location>
</feature>
<evidence type="ECO:0000256" key="3">
    <source>
        <dbReference type="ARBA" id="ARBA00022525"/>
    </source>
</evidence>
<dbReference type="InterPro" id="IPR050371">
    <property type="entry name" value="Fungal_virulence_M36"/>
</dbReference>
<evidence type="ECO:0000256" key="10">
    <source>
        <dbReference type="ARBA" id="ARBA00023049"/>
    </source>
</evidence>
<feature type="domain" description="FTP" evidence="15">
    <location>
        <begin position="1377"/>
        <end position="1425"/>
    </location>
</feature>
<evidence type="ECO:0000259" key="15">
    <source>
        <dbReference type="Pfam" id="PF07504"/>
    </source>
</evidence>
<keyword evidence="7" id="KW-0378">Hydrolase</keyword>
<gene>
    <name evidence="16" type="ORF">BDEG_27858</name>
</gene>
<evidence type="ECO:0000256" key="4">
    <source>
        <dbReference type="ARBA" id="ARBA00022670"/>
    </source>
</evidence>
<dbReference type="Gene3D" id="1.10.390.10">
    <property type="entry name" value="Neutral Protease Domain 2"/>
    <property type="match status" value="1"/>
</dbReference>
<dbReference type="CDD" id="cd09596">
    <property type="entry name" value="M36"/>
    <property type="match status" value="1"/>
</dbReference>
<dbReference type="GO" id="GO:0008299">
    <property type="term" value="P:isoprenoid biosynthetic process"/>
    <property type="evidence" value="ECO:0007669"/>
    <property type="project" value="InterPro"/>
</dbReference>
<dbReference type="VEuPathDB" id="FungiDB:BDEG_27858"/>
<dbReference type="Proteomes" id="UP000077115">
    <property type="component" value="Unassembled WGS sequence"/>
</dbReference>
<dbReference type="InterPro" id="IPR000092">
    <property type="entry name" value="Polyprenyl_synt"/>
</dbReference>
<sequence>MSSQDPKEARFKIVLEPYQYLIQHPGQEIRNLLIEGFQKWFQVPTEKLAIIKQVVAMLHTASLLVDDVEDGSDLRRGVPVTHKIFGVASTINAANYAYFIALENVLMLKDVRIVQAFTEELQLLHLGQGMEIHWRDTVVCPSESDYLKMVENKTGGLLRLGVRMMQLCANSSFDIESPAALEYIKLVNLIGVFYQVRDDYLNLKSAKYHDRKGYAEDLTEGILRQRTRDMDIKKYAIEILENAGVFADTAKELKSMERKAREMVVKHGGNQVLEQILDGLSHELFVSNDDAASQPPALALSESQAPAAGYLTVQELFGTTGTTGLAGLAGLSGLSGTTGTTNTLRVCTLSNNTSCGLSSTLSETSAECNALNATDTSRWNHCSLVDHSDSSIETTVAASTTSMPDLIQFGDFTPLIPSVHDSTMTGIHDDYNSLMNNKMPSQSDFGLFQHPRRNSTLASIPSISIAQPTSTAIHSNLRSDRPSTIVISTTPVTKTIPESGALMSAWISPSAGLSNCSFNSFAVPHPLSDSRSTLHQHLLRQQSMTPQNDLYSNSSLSASHLKHNSQQLLMMHPQQSFQFQPLFGLSSGSTCVSSPIVSSSSTLTGTPLSVSDLAVSPIGSVSPRIVEPHALMHAPTHTTLASVSAPVSTTVSPSTMMMDSKYPLLGAESDYSEEDHTSDVFRQRRLGSDLFIGHSDVPTTFTALQSHSNHDVSTTVSIPVSAQYRRHSSASLTVMPIATVKISPIDNEVQSTAVISTMTSTTDATTTDVDSDSESDLEQVSDPLHDALITAKTEDSKHDHHDPYHSTYTLNASTLTKSTNKMAPRFASGGGRGRRNKRASVASSTPLALLTPLRNGLKPSSGRRRSTGAATAFMAAVTSELLDEDPNSHPAWDQLSKEDLKLFIDPSLSMQDRKLIRQSITIRNRRRNSIAALDSHDRMLPLLPEINPKSTNGFSPLSTALTCDNGSSFDVDSLNSNGTGVSRRRASVSTLPLSNSKPFATHTTTTYSPKSPAFLHTPSTPSGTPAYIGSTLDEFTTLSGSSSPKSTTALNTQPRRVSFRENVRQRRESLQALLRHISTQEGITYTVGTPFPLRSLRSATTTLPMTKVEGNIESKGTGDNLDNMDVSVDESVQDSTILSSSDPMDMCMNETDIYSHQKQTGSPSHDISHPPTIVNTVAAVESIPDDLSRLVGTAFILKVHSVDTPLLHHHQPSLAGSKPALCDEHPNSCRIFTPFDQYPSQGIMFEDGNVTNAIHHHAKNAQRLYLQAIGRFSAMDDCIPPVCSVTTEEQIMARDLLQIMFGSSVAFVFAIATSVVFAAPFSQPIESVSNLPFYFPKSVSTHFPLNHASNFKAPSNEDSVKIGTAYICDRLGLSNKEFKAYNTFTDAAGITHIYGAHVVNGIRIANHQAAVHIKAGQIISFSSSFGTKSHFAKSDLSTIASEPKLSFKQVSDQVTQTYHLPMYTKFAYMIEYVAQADGSMAQAYKFQLRDNPLTQWVQVWAHTDTGKVIHAVNFKSKASYKVIPIPKVDVNDGFEMVKNPEFNASSPQGWTDGQETTGNNVLAADQTSGTPSSGVNGVFDSSFNPQEDPRTAANVKASAINLFYIGNIVHDISYQYGFTEAAGNFQKDNFGKGGEGNDVVVINVQSTAGTDDAKFYAPADGQPGEMDMFRFTTTTPNRDGGLDNVIPIHEYVHGISNRLTGGAATTQCLEALESGGMGEGWSDTIAMYLTSKKTDVATTPIVMGAYATGDASGIRSHPYTTDIKVNPLTYADLQTRDEVHDIGEVWAVMLWEVYWNLVAKNGFSTDLYNAKGKAGNIIALQNVIGGMMIQPCNPTFLDARDAIIASDAARYNGANKCEIWRGFSKRGMGPNARNHQNDFSVPAECKDGTGSVGSTSSLSTATKTSASSTETATSSIGKSISATETATLSIGKSASATETATSATETTLVATGKSTSTTAVATSSPVATQSSPDPKPRTTTHDKPHHTHSTKLSSTRQPSVPTPHPKCHA</sequence>
<dbReference type="Pfam" id="PF02128">
    <property type="entry name" value="Peptidase_M36"/>
    <property type="match status" value="1"/>
</dbReference>
<evidence type="ECO:0000256" key="7">
    <source>
        <dbReference type="ARBA" id="ARBA00022801"/>
    </source>
</evidence>
<evidence type="ECO:0000256" key="2">
    <source>
        <dbReference type="ARBA" id="ARBA00006006"/>
    </source>
</evidence>
<dbReference type="GO" id="GO:0005615">
    <property type="term" value="C:extracellular space"/>
    <property type="evidence" value="ECO:0007669"/>
    <property type="project" value="InterPro"/>
</dbReference>
<dbReference type="InterPro" id="IPR033749">
    <property type="entry name" value="Polyprenyl_synt_CS"/>
</dbReference>
<feature type="compositionally biased region" description="Low complexity" evidence="14">
    <location>
        <begin position="1888"/>
        <end position="1915"/>
    </location>
</feature>
<evidence type="ECO:0000256" key="5">
    <source>
        <dbReference type="ARBA" id="ARBA00022723"/>
    </source>
</evidence>
<feature type="region of interest" description="Disordered" evidence="14">
    <location>
        <begin position="1871"/>
        <end position="1919"/>
    </location>
</feature>
<dbReference type="InterPro" id="IPR001842">
    <property type="entry name" value="Peptidase_M36"/>
</dbReference>
<comment type="subcellular location">
    <subcellularLocation>
        <location evidence="1">Secreted</location>
    </subcellularLocation>
</comment>
<evidence type="ECO:0000256" key="11">
    <source>
        <dbReference type="ARBA" id="ARBA00023145"/>
    </source>
</evidence>
<dbReference type="GO" id="GO:0006508">
    <property type="term" value="P:proteolysis"/>
    <property type="evidence" value="ECO:0007669"/>
    <property type="project" value="UniProtKB-KW"/>
</dbReference>
<protein>
    <recommendedName>
        <fullName evidence="15">FTP domain-containing protein</fullName>
    </recommendedName>
</protein>
<evidence type="ECO:0000313" key="16">
    <source>
        <dbReference type="EMBL" id="OAJ44648.1"/>
    </source>
</evidence>
<dbReference type="SUPFAM" id="SSF55486">
    <property type="entry name" value="Metalloproteases ('zincins'), catalytic domain"/>
    <property type="match status" value="1"/>
</dbReference>
<name>A0A177WXE6_BATDL</name>
<dbReference type="PANTHER" id="PTHR33478:SF1">
    <property type="entry name" value="EXTRACELLULAR METALLOPROTEINASE MEP"/>
    <property type="match status" value="1"/>
</dbReference>
<dbReference type="PANTHER" id="PTHR33478">
    <property type="entry name" value="EXTRACELLULAR METALLOPROTEINASE MEP"/>
    <property type="match status" value="1"/>
</dbReference>
<dbReference type="Pfam" id="PF07504">
    <property type="entry name" value="FTP"/>
    <property type="match status" value="1"/>
</dbReference>
<dbReference type="SUPFAM" id="SSF48576">
    <property type="entry name" value="Terpenoid synthases"/>
    <property type="match status" value="1"/>
</dbReference>
<feature type="region of interest" description="Disordered" evidence="14">
    <location>
        <begin position="1929"/>
        <end position="1948"/>
    </location>
</feature>
<reference evidence="16 17" key="1">
    <citation type="submission" date="2006-10" db="EMBL/GenBank/DDBJ databases">
        <title>The Genome Sequence of Batrachochytrium dendrobatidis JEL423.</title>
        <authorList>
            <consortium name="The Broad Institute Genome Sequencing Platform"/>
            <person name="Birren B."/>
            <person name="Lander E."/>
            <person name="Galagan J."/>
            <person name="Cuomo C."/>
            <person name="Devon K."/>
            <person name="Jaffe D."/>
            <person name="Butler J."/>
            <person name="Alvarez P."/>
            <person name="Gnerre S."/>
            <person name="Grabherr M."/>
            <person name="Kleber M."/>
            <person name="Mauceli E."/>
            <person name="Brockman W."/>
            <person name="Young S."/>
            <person name="LaButti K."/>
            <person name="Sykes S."/>
            <person name="DeCaprio D."/>
            <person name="Crawford M."/>
            <person name="Koehrsen M."/>
            <person name="Engels R."/>
            <person name="Montgomery P."/>
            <person name="Pearson M."/>
            <person name="Howarth C."/>
            <person name="Larson L."/>
            <person name="White J."/>
            <person name="O'Leary S."/>
            <person name="Kodira C."/>
            <person name="Zeng Q."/>
            <person name="Yandava C."/>
            <person name="Alvarado L."/>
            <person name="Longcore J."/>
            <person name="James T."/>
        </authorList>
    </citation>
    <scope>NUCLEOTIDE SEQUENCE [LARGE SCALE GENOMIC DNA]</scope>
    <source>
        <strain evidence="16 17">JEL423</strain>
    </source>
</reference>
<comment type="cofactor">
    <cofactor evidence="13">
        <name>Zn(2+)</name>
        <dbReference type="ChEBI" id="CHEBI:29105"/>
    </cofactor>
    <text evidence="13">Binds 1 zinc ion per subunit.</text>
</comment>
<dbReference type="GO" id="GO:0004222">
    <property type="term" value="F:metalloendopeptidase activity"/>
    <property type="evidence" value="ECO:0007669"/>
    <property type="project" value="InterPro"/>
</dbReference>
<dbReference type="InterPro" id="IPR011096">
    <property type="entry name" value="FTP_domain"/>
</dbReference>
<dbReference type="STRING" id="403673.A0A177WXE6"/>
<keyword evidence="4" id="KW-0645">Protease</keyword>
<accession>A0A177WXE6</accession>
<feature type="binding site" evidence="13">
    <location>
        <position position="1689"/>
    </location>
    <ligand>
        <name>Zn(2+)</name>
        <dbReference type="ChEBI" id="CHEBI:29105"/>
        <note>catalytic</note>
    </ligand>
</feature>
<dbReference type="Pfam" id="PF00348">
    <property type="entry name" value="polyprenyl_synt"/>
    <property type="match status" value="1"/>
</dbReference>
<dbReference type="CDD" id="cd00685">
    <property type="entry name" value="Trans_IPPS_HT"/>
    <property type="match status" value="1"/>
</dbReference>
<keyword evidence="8 13" id="KW-0862">Zinc</keyword>
<feature type="compositionally biased region" description="Low complexity" evidence="14">
    <location>
        <begin position="1933"/>
        <end position="1948"/>
    </location>
</feature>
<dbReference type="GO" id="GO:0008270">
    <property type="term" value="F:zinc ion binding"/>
    <property type="evidence" value="ECO:0007669"/>
    <property type="project" value="InterPro"/>
</dbReference>
<comment type="similarity">
    <text evidence="2">Belongs to the peptidase M36 family.</text>
</comment>
<feature type="binding site" evidence="13">
    <location>
        <position position="1719"/>
    </location>
    <ligand>
        <name>Zn(2+)</name>
        <dbReference type="ChEBI" id="CHEBI:29105"/>
        <note>catalytic</note>
    </ligand>
</feature>
<reference evidence="16 17" key="2">
    <citation type="submission" date="2016-05" db="EMBL/GenBank/DDBJ databases">
        <title>Lineage-specific infection strategies underlie the spectrum of fungal disease in amphibians.</title>
        <authorList>
            <person name="Cuomo C.A."/>
            <person name="Farrer R.A."/>
            <person name="James T."/>
            <person name="Longcore J."/>
            <person name="Birren B."/>
        </authorList>
    </citation>
    <scope>NUCLEOTIDE SEQUENCE [LARGE SCALE GENOMIC DNA]</scope>
    <source>
        <strain evidence="16 17">JEL423</strain>
    </source>
</reference>
<evidence type="ECO:0000256" key="12">
    <source>
        <dbReference type="PIRSR" id="PIRSR601842-1"/>
    </source>
</evidence>
<dbReference type="OrthoDB" id="10692591at2759"/>
<dbReference type="InterPro" id="IPR027268">
    <property type="entry name" value="Peptidase_M4/M1_CTD_sf"/>
</dbReference>
<evidence type="ECO:0000256" key="14">
    <source>
        <dbReference type="SAM" id="MobiDB-lite"/>
    </source>
</evidence>
<evidence type="ECO:0000256" key="8">
    <source>
        <dbReference type="ARBA" id="ARBA00022833"/>
    </source>
</evidence>
<feature type="compositionally biased region" description="Low complexity" evidence="14">
    <location>
        <begin position="1953"/>
        <end position="1971"/>
    </location>
</feature>
<keyword evidence="9" id="KW-0460">Magnesium</keyword>
<evidence type="ECO:0000313" key="17">
    <source>
        <dbReference type="Proteomes" id="UP000077115"/>
    </source>
</evidence>
<evidence type="ECO:0000256" key="9">
    <source>
        <dbReference type="ARBA" id="ARBA00022842"/>
    </source>
</evidence>